<dbReference type="PANTHER" id="PTHR11614">
    <property type="entry name" value="PHOSPHOLIPASE-RELATED"/>
    <property type="match status" value="1"/>
</dbReference>
<organism evidence="2 3">
    <name type="scientific">[Eubacterium] siraeum</name>
    <dbReference type="NCBI Taxonomy" id="39492"/>
    <lineage>
        <taxon>Bacteria</taxon>
        <taxon>Bacillati</taxon>
        <taxon>Bacillota</taxon>
        <taxon>Clostridia</taxon>
        <taxon>Eubacteriales</taxon>
        <taxon>Oscillospiraceae</taxon>
        <taxon>Oscillospiraceae incertae sedis</taxon>
    </lineage>
</organism>
<accession>A0A174ZS86</accession>
<dbReference type="InterPro" id="IPR022742">
    <property type="entry name" value="Hydrolase_4"/>
</dbReference>
<evidence type="ECO:0000313" key="2">
    <source>
        <dbReference type="EMBL" id="CUQ86966.1"/>
    </source>
</evidence>
<proteinExistence type="predicted"/>
<dbReference type="Pfam" id="PF12146">
    <property type="entry name" value="Hydrolase_4"/>
    <property type="match status" value="1"/>
</dbReference>
<dbReference type="InterPro" id="IPR029058">
    <property type="entry name" value="AB_hydrolase_fold"/>
</dbReference>
<reference evidence="2 3" key="1">
    <citation type="submission" date="2015-09" db="EMBL/GenBank/DDBJ databases">
        <authorList>
            <consortium name="Pathogen Informatics"/>
        </authorList>
    </citation>
    <scope>NUCLEOTIDE SEQUENCE [LARGE SCALE GENOMIC DNA]</scope>
    <source>
        <strain evidence="2 3">2789STDY5834928</strain>
    </source>
</reference>
<dbReference type="EMBL" id="CZBY01000010">
    <property type="protein sequence ID" value="CUQ86966.1"/>
    <property type="molecule type" value="Genomic_DNA"/>
</dbReference>
<dbReference type="Proteomes" id="UP000095662">
    <property type="component" value="Unassembled WGS sequence"/>
</dbReference>
<dbReference type="OrthoDB" id="9806902at2"/>
<dbReference type="AlphaFoldDB" id="A0A174ZS86"/>
<evidence type="ECO:0000259" key="1">
    <source>
        <dbReference type="Pfam" id="PF12146"/>
    </source>
</evidence>
<dbReference type="SUPFAM" id="SSF53474">
    <property type="entry name" value="alpha/beta-Hydrolases"/>
    <property type="match status" value="1"/>
</dbReference>
<sequence>MAYEKLTGTFESSNGTDNCAYYIYVPVLPMNVGYKGIIQISHGMCEYIERYEHFADFLTSHGYIVCGNDHLGHGNSVRSNDDLGFFAEKDGWSHLVNDLHRMTMIMKKKYPALPYILIGHSMGSFVARLYLTRFPNELTCAVIMGTGDDKALSEIGVRATRSVVSLKGERFRSDKLNTLIFGVYNDKIKDCQTIYDWLTHDRDVVKKYIDDEKSNFVFTASGFVDLTTLLRRVSSQQWAEKVPKKLPVIFMAGTADPVGGYGKGVRNVYAKLIDEGCNVDIKLYPGARHELVNETMKEIVFDDILTWIERKVGGMTGNYEF</sequence>
<feature type="domain" description="Serine aminopeptidase S33" evidence="1">
    <location>
        <begin position="35"/>
        <end position="295"/>
    </location>
</feature>
<evidence type="ECO:0000313" key="3">
    <source>
        <dbReference type="Proteomes" id="UP000095662"/>
    </source>
</evidence>
<dbReference type="STRING" id="39492.ERS852540_01405"/>
<gene>
    <name evidence="2" type="ORF">ERS852540_01405</name>
</gene>
<protein>
    <submittedName>
        <fullName evidence="2">Predicted esterase</fullName>
    </submittedName>
</protein>
<dbReference type="InterPro" id="IPR051044">
    <property type="entry name" value="MAG_DAG_Lipase"/>
</dbReference>
<dbReference type="Gene3D" id="3.40.50.1820">
    <property type="entry name" value="alpha/beta hydrolase"/>
    <property type="match status" value="1"/>
</dbReference>
<name>A0A174ZS86_9FIRM</name>